<keyword evidence="6" id="KW-1185">Reference proteome</keyword>
<dbReference type="Pfam" id="PF16487">
    <property type="entry name" value="ArgoMid"/>
    <property type="match status" value="1"/>
</dbReference>
<dbReference type="PROSITE" id="PS50821">
    <property type="entry name" value="PAZ"/>
    <property type="match status" value="1"/>
</dbReference>
<comment type="similarity">
    <text evidence="1">Belongs to the argonaute family.</text>
</comment>
<dbReference type="InterPro" id="IPR036397">
    <property type="entry name" value="RNaseH_sf"/>
</dbReference>
<dbReference type="Proteomes" id="UP000578531">
    <property type="component" value="Unassembled WGS sequence"/>
</dbReference>
<dbReference type="InterPro" id="IPR032472">
    <property type="entry name" value="ArgoL2"/>
</dbReference>
<evidence type="ECO:0008006" key="7">
    <source>
        <dbReference type="Google" id="ProtNLM"/>
    </source>
</evidence>
<dbReference type="PROSITE" id="PS50822">
    <property type="entry name" value="PIWI"/>
    <property type="match status" value="1"/>
</dbReference>
<evidence type="ECO:0000259" key="3">
    <source>
        <dbReference type="PROSITE" id="PS50821"/>
    </source>
</evidence>
<dbReference type="InterPro" id="IPR032474">
    <property type="entry name" value="Argonaute_N"/>
</dbReference>
<name>A0A8H6FCQ1_9LECA</name>
<dbReference type="Pfam" id="PF16488">
    <property type="entry name" value="ArgoL2"/>
    <property type="match status" value="1"/>
</dbReference>
<dbReference type="Gene3D" id="3.30.420.10">
    <property type="entry name" value="Ribonuclease H-like superfamily/Ribonuclease H"/>
    <property type="match status" value="1"/>
</dbReference>
<feature type="compositionally biased region" description="Gly residues" evidence="2">
    <location>
        <begin position="1"/>
        <end position="14"/>
    </location>
</feature>
<evidence type="ECO:0000259" key="4">
    <source>
        <dbReference type="PROSITE" id="PS50822"/>
    </source>
</evidence>
<feature type="region of interest" description="Disordered" evidence="2">
    <location>
        <begin position="1"/>
        <end position="93"/>
    </location>
</feature>
<dbReference type="CDD" id="cd04657">
    <property type="entry name" value="Piwi_ago-like"/>
    <property type="match status" value="1"/>
</dbReference>
<dbReference type="RefSeq" id="XP_037157942.1">
    <property type="nucleotide sequence ID" value="XM_037315170.1"/>
</dbReference>
<dbReference type="GO" id="GO:0003723">
    <property type="term" value="F:RNA binding"/>
    <property type="evidence" value="ECO:0007669"/>
    <property type="project" value="InterPro"/>
</dbReference>
<dbReference type="InterPro" id="IPR014811">
    <property type="entry name" value="ArgoL1"/>
</dbReference>
<gene>
    <name evidence="5" type="ORF">HO173_013350</name>
</gene>
<dbReference type="GeneID" id="59294974"/>
<organism evidence="5 6">
    <name type="scientific">Letharia columbiana</name>
    <dbReference type="NCBI Taxonomy" id="112416"/>
    <lineage>
        <taxon>Eukaryota</taxon>
        <taxon>Fungi</taxon>
        <taxon>Dikarya</taxon>
        <taxon>Ascomycota</taxon>
        <taxon>Pezizomycotina</taxon>
        <taxon>Lecanoromycetes</taxon>
        <taxon>OSLEUM clade</taxon>
        <taxon>Lecanoromycetidae</taxon>
        <taxon>Lecanorales</taxon>
        <taxon>Lecanorineae</taxon>
        <taxon>Parmeliaceae</taxon>
        <taxon>Letharia</taxon>
    </lineage>
</organism>
<dbReference type="Pfam" id="PF16486">
    <property type="entry name" value="ArgoN"/>
    <property type="match status" value="1"/>
</dbReference>
<feature type="compositionally biased region" description="Basic and acidic residues" evidence="2">
    <location>
        <begin position="44"/>
        <end position="64"/>
    </location>
</feature>
<feature type="domain" description="Piwi" evidence="4">
    <location>
        <begin position="673"/>
        <end position="966"/>
    </location>
</feature>
<feature type="domain" description="PAZ" evidence="3">
    <location>
        <begin position="407"/>
        <end position="503"/>
    </location>
</feature>
<evidence type="ECO:0000256" key="2">
    <source>
        <dbReference type="SAM" id="MobiDB-lite"/>
    </source>
</evidence>
<dbReference type="PANTHER" id="PTHR22891">
    <property type="entry name" value="EUKARYOTIC TRANSLATION INITIATION FACTOR 2C"/>
    <property type="match status" value="1"/>
</dbReference>
<dbReference type="InterPro" id="IPR045246">
    <property type="entry name" value="Piwi_ago-like"/>
</dbReference>
<reference evidence="5 6" key="1">
    <citation type="journal article" date="2020" name="Genomics">
        <title>Complete, high-quality genomes from long-read metagenomic sequencing of two wolf lichen thalli reveals enigmatic genome architecture.</title>
        <authorList>
            <person name="McKenzie S.K."/>
            <person name="Walston R.F."/>
            <person name="Allen J.L."/>
        </authorList>
    </citation>
    <scope>NUCLEOTIDE SEQUENCE [LARGE SCALE GENOMIC DNA]</scope>
    <source>
        <strain evidence="5">WasteWater2</strain>
    </source>
</reference>
<dbReference type="CDD" id="cd02846">
    <property type="entry name" value="PAZ_argonaute_like"/>
    <property type="match status" value="1"/>
</dbReference>
<sequence length="1010" mass="111791">MAGRGPRGPRGAGRGDQSRGRGDGGLNPYGRGRGDGANPQDFGRGGRGDGRGGRGDGRGGRGDGRGGASFRRLGDDEHTPGSKIFSPPGENITPEAEVETKENQIVKENQGLSLSTLSLADFQLPLRPEYGVAGTVIHLRTNYFKMTINAGKKLFKYTLTLTAKHKEPKKDKKTGKVKAPLVPPERSRKRRQAFALLFQHQDFRSIGHGVATDYGSIVITSKELPLDRDGTKEYVIVYQELEDREPASNPILYTFKFSYGGLVPTTELLRYLASTPTDPSDFTGKEDAVQALNIIVARTPNLNTGVFQSGKNKFFHYPTDPETYDKLGGGLIAVRGYYSSVRTSTLRTLLNVNAQTSPFYPAINVLDLITQHGRGDWLTVEYFLHLLRVKTKYTKYKDGTDAVKIKTIIGFSQQLDDVLDNKGKVVTDDKGNVKKRRNLQVNPLNAQQVTFQCEEFDGKILTVEKYFKEKYNITLNTPQAWLLNCGTRDKPVWIPPELCEVMPGQAFRGKLSDYQTSQMILVAARGPAENARRIANGAHRVIGFRGNNPSLAAFGVGVDSKMIVIQGRILEAPPVTYGRKSQITPTEASWNMRGKQFAKPIKITKWAFLKLGGVRLESNHIDSFKRALKDYGLGTEGPSAPQPFEAPLPGSEDANDASIEKVFKAMFSTGIKMVLVILPNSSSVTYARVKYWGDVKAGIHSVCVLAENLSTKGAQYYANVALKFNLKNGGVNQLLPNQLGFLNNGNTMVVGIDVTHPAPKSMEGSPSIAAVVASIDNEYGQWPGSIRCQDSKKEMVSTLKFMMQERLKLWIKTNNRGPEKILIYRDGVSEGQYKTVLEDELEQIREACKEIYGPRPQPKITIVIVGKRHHTRFYPTDARTADNKGNPVNGTVVDRGVTMEKGFDFFLQAHAALQGTAKPSHYVVILDEMKLGAEELQTITHHLCYGFGRATKAVSICPPAYYADILCERGRCYLAKYVNGRWPPGKEFDWNEAPWTGGVHKELIDSMFYI</sequence>
<dbReference type="Pfam" id="PF02170">
    <property type="entry name" value="PAZ"/>
    <property type="match status" value="1"/>
</dbReference>
<comment type="caution">
    <text evidence="5">The sequence shown here is derived from an EMBL/GenBank/DDBJ whole genome shotgun (WGS) entry which is preliminary data.</text>
</comment>
<evidence type="ECO:0000313" key="6">
    <source>
        <dbReference type="Proteomes" id="UP000578531"/>
    </source>
</evidence>
<dbReference type="Pfam" id="PF08699">
    <property type="entry name" value="ArgoL1"/>
    <property type="match status" value="1"/>
</dbReference>
<dbReference type="InterPro" id="IPR032473">
    <property type="entry name" value="Argonaute_Mid_dom"/>
</dbReference>
<proteinExistence type="inferred from homology"/>
<dbReference type="SMART" id="SM00950">
    <property type="entry name" value="Piwi"/>
    <property type="match status" value="1"/>
</dbReference>
<dbReference type="SUPFAM" id="SSF53098">
    <property type="entry name" value="Ribonuclease H-like"/>
    <property type="match status" value="1"/>
</dbReference>
<evidence type="ECO:0000256" key="1">
    <source>
        <dbReference type="RuleBase" id="RU361178"/>
    </source>
</evidence>
<evidence type="ECO:0000313" key="5">
    <source>
        <dbReference type="EMBL" id="KAF6223068.1"/>
    </source>
</evidence>
<dbReference type="Gene3D" id="3.40.50.2300">
    <property type="match status" value="1"/>
</dbReference>
<dbReference type="SMART" id="SM01163">
    <property type="entry name" value="DUF1785"/>
    <property type="match status" value="1"/>
</dbReference>
<dbReference type="InterPro" id="IPR003165">
    <property type="entry name" value="Piwi"/>
</dbReference>
<dbReference type="EMBL" id="JACCJC010000145">
    <property type="protein sequence ID" value="KAF6223068.1"/>
    <property type="molecule type" value="Genomic_DNA"/>
</dbReference>
<dbReference type="AlphaFoldDB" id="A0A8H6FCQ1"/>
<dbReference type="Pfam" id="PF02171">
    <property type="entry name" value="Piwi"/>
    <property type="match status" value="1"/>
</dbReference>
<protein>
    <recommendedName>
        <fullName evidence="7">Piwi-domain-containing protein</fullName>
    </recommendedName>
</protein>
<dbReference type="OrthoDB" id="10252740at2759"/>
<dbReference type="Gene3D" id="2.170.260.10">
    <property type="entry name" value="paz domain"/>
    <property type="match status" value="1"/>
</dbReference>
<dbReference type="InterPro" id="IPR036085">
    <property type="entry name" value="PAZ_dom_sf"/>
</dbReference>
<dbReference type="SMART" id="SM00949">
    <property type="entry name" value="PAZ"/>
    <property type="match status" value="1"/>
</dbReference>
<dbReference type="InterPro" id="IPR003100">
    <property type="entry name" value="PAZ_dom"/>
</dbReference>
<dbReference type="SUPFAM" id="SSF101690">
    <property type="entry name" value="PAZ domain"/>
    <property type="match status" value="1"/>
</dbReference>
<accession>A0A8H6FCQ1</accession>
<dbReference type="InterPro" id="IPR012337">
    <property type="entry name" value="RNaseH-like_sf"/>
</dbReference>